<gene>
    <name evidence="5" type="ORF">C446_09518</name>
</gene>
<dbReference type="InterPro" id="IPR003018">
    <property type="entry name" value="GAF"/>
</dbReference>
<evidence type="ECO:0000256" key="2">
    <source>
        <dbReference type="ARBA" id="ARBA00023163"/>
    </source>
</evidence>
<dbReference type="PANTHER" id="PTHR34236:SF1">
    <property type="entry name" value="DIMETHYL SULFOXIDE REDUCTASE TRANSCRIPTIONAL ACTIVATOR"/>
    <property type="match status" value="1"/>
</dbReference>
<dbReference type="SUPFAM" id="SSF55781">
    <property type="entry name" value="GAF domain-like"/>
    <property type="match status" value="1"/>
</dbReference>
<dbReference type="Gene3D" id="1.10.10.10">
    <property type="entry name" value="Winged helix-like DNA-binding domain superfamily/Winged helix DNA-binding domain"/>
    <property type="match status" value="1"/>
</dbReference>
<dbReference type="InterPro" id="IPR000700">
    <property type="entry name" value="PAS-assoc_C"/>
</dbReference>
<evidence type="ECO:0000313" key="5">
    <source>
        <dbReference type="EMBL" id="EMA38750.1"/>
    </source>
</evidence>
<comment type="caution">
    <text evidence="5">The sequence shown here is derived from an EMBL/GenBank/DDBJ whole genome shotgun (WGS) entry which is preliminary data.</text>
</comment>
<dbReference type="Proteomes" id="UP000011607">
    <property type="component" value="Unassembled WGS sequence"/>
</dbReference>
<dbReference type="InterPro" id="IPR013656">
    <property type="entry name" value="PAS_4"/>
</dbReference>
<evidence type="ECO:0000256" key="1">
    <source>
        <dbReference type="ARBA" id="ARBA00023015"/>
    </source>
</evidence>
<dbReference type="PROSITE" id="PS50112">
    <property type="entry name" value="PAS"/>
    <property type="match status" value="1"/>
</dbReference>
<evidence type="ECO:0000313" key="6">
    <source>
        <dbReference type="Proteomes" id="UP000011607"/>
    </source>
</evidence>
<organism evidence="5 6">
    <name type="scientific">Halobiforma nitratireducens JCM 10879</name>
    <dbReference type="NCBI Taxonomy" id="1227454"/>
    <lineage>
        <taxon>Archaea</taxon>
        <taxon>Methanobacteriati</taxon>
        <taxon>Methanobacteriota</taxon>
        <taxon>Stenosarchaea group</taxon>
        <taxon>Halobacteria</taxon>
        <taxon>Halobacteriales</taxon>
        <taxon>Natrialbaceae</taxon>
        <taxon>Halobiforma</taxon>
    </lineage>
</organism>
<dbReference type="PANTHER" id="PTHR34236">
    <property type="entry name" value="DIMETHYL SULFOXIDE REDUCTASE TRANSCRIPTIONAL ACTIVATOR"/>
    <property type="match status" value="1"/>
</dbReference>
<dbReference type="InterPro" id="IPR013324">
    <property type="entry name" value="RNA_pol_sigma_r3/r4-like"/>
</dbReference>
<dbReference type="NCBIfam" id="TIGR00229">
    <property type="entry name" value="sensory_box"/>
    <property type="match status" value="1"/>
</dbReference>
<protein>
    <submittedName>
        <fullName evidence="5">PAS sensor protein</fullName>
    </submittedName>
</protein>
<dbReference type="OrthoDB" id="106505at2157"/>
<dbReference type="SUPFAM" id="SSF88659">
    <property type="entry name" value="Sigma3 and sigma4 domains of RNA polymerase sigma factors"/>
    <property type="match status" value="1"/>
</dbReference>
<proteinExistence type="predicted"/>
<dbReference type="InterPro" id="IPR031803">
    <property type="entry name" value="BAT_GAF/HTH-assoc"/>
</dbReference>
<accession>M0M2W8</accession>
<dbReference type="Pfam" id="PF15915">
    <property type="entry name" value="BAT"/>
    <property type="match status" value="1"/>
</dbReference>
<dbReference type="InterPro" id="IPR036388">
    <property type="entry name" value="WH-like_DNA-bd_sf"/>
</dbReference>
<keyword evidence="6" id="KW-1185">Reference proteome</keyword>
<dbReference type="InterPro" id="IPR007050">
    <property type="entry name" value="HTH_bacterioopsin"/>
</dbReference>
<sequence length="698" mass="77101">MTCEQRESRGDVIAVVTTVSYEESRLCELLQGVAELAVIPVEQVSGDDGVEIRIDTTISSSEACDDAKHISRAADDATVEPGAPDGIVVELRGPQPETLEALLERVRGDLVEADVPTVVAPWTGSEKLAATAVRVDADEYVPVEDVRDPTDRILESVSSRSTESSANVEYQHIIADELPDEAFVINEDGVYLETKMSRDSVALYTMSPEELTGKHVTDAFPDDEAKRLLSCIDRALETGEVQSIEYDAQTVDGIRRFEARVVPVDDRIDGERAVVWLARDITERAEREQELRSRRAELETLNRINAVVRRVIETLVEASTREAIEEAACEQLVASDLYSGAWIAEQSVDGDLAYRTDAGEAETYLERVREIDIEDERPVERVARTGDVETVNHVLENNSLPPALEDAACEDEVRAAIAVPIVHEDVTYGVLSVLASREDAFSESEQAGFELLGETMGFAIMAVRNRQLLFADSVIELEFRIDGGDSLSFDLSEKYDCTCSLEWAGTGADGRTYQFVNVDGISGETVLEAANAHESIEESRVIHDGSEQCTLELRLSESGVRTLANHGATLKDVTVTDGIGTCLIEVPQNADVREIAEALSVVYENTELVARRDVDRPIRTAAERRDRILDELTERQLTTLRLAYYGGFFDWPRESTGEEIAEMMDVSPPTMHQHLRKGLKTVLGEFFEEHGKSPADTD</sequence>
<dbReference type="eggNOG" id="arCOG02278">
    <property type="taxonomic scope" value="Archaea"/>
</dbReference>
<dbReference type="PATRIC" id="fig|1227454.3.peg.1936"/>
<dbReference type="PROSITE" id="PS50113">
    <property type="entry name" value="PAC"/>
    <property type="match status" value="1"/>
</dbReference>
<keyword evidence="1" id="KW-0805">Transcription regulation</keyword>
<dbReference type="SUPFAM" id="SSF55785">
    <property type="entry name" value="PYP-like sensor domain (PAS domain)"/>
    <property type="match status" value="1"/>
</dbReference>
<keyword evidence="2" id="KW-0804">Transcription</keyword>
<dbReference type="EMBL" id="AOMA01000091">
    <property type="protein sequence ID" value="EMA38750.1"/>
    <property type="molecule type" value="Genomic_DNA"/>
</dbReference>
<dbReference type="Pfam" id="PF04967">
    <property type="entry name" value="HTH_10"/>
    <property type="match status" value="1"/>
</dbReference>
<dbReference type="RefSeq" id="WP_006672823.1">
    <property type="nucleotide sequence ID" value="NZ_AOMA01000091.1"/>
</dbReference>
<evidence type="ECO:0000259" key="4">
    <source>
        <dbReference type="PROSITE" id="PS50113"/>
    </source>
</evidence>
<reference evidence="5 6" key="1">
    <citation type="journal article" date="2014" name="PLoS Genet.">
        <title>Phylogenetically driven sequencing of extremely halophilic archaea reveals strategies for static and dynamic osmo-response.</title>
        <authorList>
            <person name="Becker E.A."/>
            <person name="Seitzer P.M."/>
            <person name="Tritt A."/>
            <person name="Larsen D."/>
            <person name="Krusor M."/>
            <person name="Yao A.I."/>
            <person name="Wu D."/>
            <person name="Madern D."/>
            <person name="Eisen J.A."/>
            <person name="Darling A.E."/>
            <person name="Facciotti M.T."/>
        </authorList>
    </citation>
    <scope>NUCLEOTIDE SEQUENCE [LARGE SCALE GENOMIC DNA]</scope>
    <source>
        <strain evidence="5 6">JCM 10879</strain>
    </source>
</reference>
<dbReference type="CDD" id="cd00130">
    <property type="entry name" value="PAS"/>
    <property type="match status" value="1"/>
</dbReference>
<evidence type="ECO:0000259" key="3">
    <source>
        <dbReference type="PROSITE" id="PS50112"/>
    </source>
</evidence>
<dbReference type="STRING" id="1227454.C446_09518"/>
<dbReference type="eggNOG" id="arCOG06192">
    <property type="taxonomic scope" value="Archaea"/>
</dbReference>
<feature type="domain" description="PAC" evidence="4">
    <location>
        <begin position="242"/>
        <end position="293"/>
    </location>
</feature>
<dbReference type="InterPro" id="IPR029016">
    <property type="entry name" value="GAF-like_dom_sf"/>
</dbReference>
<dbReference type="Gene3D" id="3.30.450.20">
    <property type="entry name" value="PAS domain"/>
    <property type="match status" value="1"/>
</dbReference>
<dbReference type="Gene3D" id="3.30.450.40">
    <property type="match status" value="1"/>
</dbReference>
<dbReference type="Pfam" id="PF08448">
    <property type="entry name" value="PAS_4"/>
    <property type="match status" value="1"/>
</dbReference>
<dbReference type="AlphaFoldDB" id="M0M2W8"/>
<feature type="domain" description="PAS" evidence="3">
    <location>
        <begin position="166"/>
        <end position="239"/>
    </location>
</feature>
<dbReference type="InterPro" id="IPR035965">
    <property type="entry name" value="PAS-like_dom_sf"/>
</dbReference>
<dbReference type="InterPro" id="IPR000014">
    <property type="entry name" value="PAS"/>
</dbReference>
<dbReference type="SMART" id="SM00065">
    <property type="entry name" value="GAF"/>
    <property type="match status" value="1"/>
</dbReference>
<name>M0M2W8_9EURY</name>
<dbReference type="Pfam" id="PF13185">
    <property type="entry name" value="GAF_2"/>
    <property type="match status" value="1"/>
</dbReference>